<name>A0A7C8GUC0_9BACI</name>
<evidence type="ECO:0000313" key="3">
    <source>
        <dbReference type="EMBL" id="KAB8137871.1"/>
    </source>
</evidence>
<accession>A0A7C8GUC0</accession>
<dbReference type="Proteomes" id="UP000480246">
    <property type="component" value="Unassembled WGS sequence"/>
</dbReference>
<keyword evidence="1" id="KW-0472">Membrane</keyword>
<feature type="domain" description="DUF58" evidence="2">
    <location>
        <begin position="212"/>
        <end position="383"/>
    </location>
</feature>
<evidence type="ECO:0000313" key="4">
    <source>
        <dbReference type="Proteomes" id="UP000480246"/>
    </source>
</evidence>
<dbReference type="Pfam" id="PF01882">
    <property type="entry name" value="DUF58"/>
    <property type="match status" value="1"/>
</dbReference>
<dbReference type="PANTHER" id="PTHR33608">
    <property type="entry name" value="BLL2464 PROTEIN"/>
    <property type="match status" value="1"/>
</dbReference>
<dbReference type="AlphaFoldDB" id="A0A7C8GUC0"/>
<dbReference type="EMBL" id="WEID01000033">
    <property type="protein sequence ID" value="KAB8137871.1"/>
    <property type="molecule type" value="Genomic_DNA"/>
</dbReference>
<dbReference type="OrthoDB" id="9778037at2"/>
<comment type="caution">
    <text evidence="3">The sequence shown here is derived from an EMBL/GenBank/DDBJ whole genome shotgun (WGS) entry which is preliminary data.</text>
</comment>
<reference evidence="3 4" key="1">
    <citation type="submission" date="2019-10" db="EMBL/GenBank/DDBJ databases">
        <title>Gracilibacillus sp. nov. isolated from rice seeds.</title>
        <authorList>
            <person name="He S."/>
        </authorList>
    </citation>
    <scope>NUCLEOTIDE SEQUENCE [LARGE SCALE GENOMIC DNA]</scope>
    <source>
        <strain evidence="3 4">TD8</strain>
    </source>
</reference>
<feature type="transmembrane region" description="Helical" evidence="1">
    <location>
        <begin position="21"/>
        <end position="41"/>
    </location>
</feature>
<sequence>MKRFKNWWDRLLFRDKGIVPTGRLLLFYSIFTIFLLIISFWRFSWLFLGISTVIVLFVSILEIIFIPGKKEVIAKRIISGEIERYEKSTVSISIQNQSNYDGMVRLVDEIPASFQTIFPSNVPLHKEKETIVDYTIFPQVRGKYVIDKLYLRIRGKFGLWERQITTSLPDEVKVIPNLSETKRYLESAQKYLLHEGIKIRKTKSGVGEFSKVRNYVVGDDPRKINWRQSAKLQEVMTNEFEPEHGKNMVILIDCGRMMGVELTESNRLEKSIEAAITLAAAALDNGDYVTVIIFSKEIKAVVPAGKGLAHLNTILQTIYSVQVDPQESNYPLAMQYVQSIQSKRSMIILFSDVQTFIHEDHNLLYMKKIRKKHLFLMMGIEDQLLQQKIRTEPVSALHTMQKSVAQKHLLYQKEVMLKWQKHGLPMIEAPAERLAVTAVSQYIHTLNRGLL</sequence>
<evidence type="ECO:0000259" key="2">
    <source>
        <dbReference type="Pfam" id="PF01882"/>
    </source>
</evidence>
<dbReference type="PANTHER" id="PTHR33608:SF3">
    <property type="entry name" value="SLR2013 PROTEIN"/>
    <property type="match status" value="1"/>
</dbReference>
<dbReference type="RefSeq" id="WP_153402371.1">
    <property type="nucleotide sequence ID" value="NZ_ML762427.1"/>
</dbReference>
<dbReference type="InterPro" id="IPR002881">
    <property type="entry name" value="DUF58"/>
</dbReference>
<organism evidence="3 4">
    <name type="scientific">Gracilibacillus oryzae</name>
    <dbReference type="NCBI Taxonomy" id="1672701"/>
    <lineage>
        <taxon>Bacteria</taxon>
        <taxon>Bacillati</taxon>
        <taxon>Bacillota</taxon>
        <taxon>Bacilli</taxon>
        <taxon>Bacillales</taxon>
        <taxon>Bacillaceae</taxon>
        <taxon>Gracilibacillus</taxon>
    </lineage>
</organism>
<proteinExistence type="predicted"/>
<keyword evidence="1" id="KW-1133">Transmembrane helix</keyword>
<keyword evidence="4" id="KW-1185">Reference proteome</keyword>
<protein>
    <submittedName>
        <fullName evidence="3">DUF58 domain-containing protein</fullName>
    </submittedName>
</protein>
<evidence type="ECO:0000256" key="1">
    <source>
        <dbReference type="SAM" id="Phobius"/>
    </source>
</evidence>
<dbReference type="Gene3D" id="3.40.50.410">
    <property type="entry name" value="von Willebrand factor, type A domain"/>
    <property type="match status" value="1"/>
</dbReference>
<feature type="transmembrane region" description="Helical" evidence="1">
    <location>
        <begin position="47"/>
        <end position="66"/>
    </location>
</feature>
<gene>
    <name evidence="3" type="ORF">F9U64_07435</name>
</gene>
<keyword evidence="1" id="KW-0812">Transmembrane</keyword>
<dbReference type="InterPro" id="IPR036465">
    <property type="entry name" value="vWFA_dom_sf"/>
</dbReference>
<dbReference type="SUPFAM" id="SSF53300">
    <property type="entry name" value="vWA-like"/>
    <property type="match status" value="1"/>
</dbReference>